<name>K0Z0P4_9ACTO</name>
<feature type="modified residue" description="N6-(pyridoxal phosphate)lysine" evidence="2 3">
    <location>
        <position position="63"/>
    </location>
</feature>
<evidence type="ECO:0000313" key="7">
    <source>
        <dbReference type="Proteomes" id="UP000003994"/>
    </source>
</evidence>
<dbReference type="STRING" id="883077.HMPREF9241_01589"/>
<evidence type="ECO:0000313" key="6">
    <source>
        <dbReference type="EMBL" id="EJZ85589.1"/>
    </source>
</evidence>
<dbReference type="SUPFAM" id="SSF51419">
    <property type="entry name" value="PLP-binding barrel"/>
    <property type="match status" value="1"/>
</dbReference>
<feature type="domain" description="Alanine racemase N-terminal" evidence="5">
    <location>
        <begin position="86"/>
        <end position="257"/>
    </location>
</feature>
<comment type="caution">
    <text evidence="6">The sequence shown here is derived from an EMBL/GenBank/DDBJ whole genome shotgun (WGS) entry which is preliminary data.</text>
</comment>
<dbReference type="InterPro" id="IPR001608">
    <property type="entry name" value="Ala_racemase_N"/>
</dbReference>
<dbReference type="Proteomes" id="UP000003994">
    <property type="component" value="Unassembled WGS sequence"/>
</dbReference>
<evidence type="ECO:0000256" key="4">
    <source>
        <dbReference type="RuleBase" id="RU004514"/>
    </source>
</evidence>
<dbReference type="eggNOG" id="COG0325">
    <property type="taxonomic scope" value="Bacteria"/>
</dbReference>
<gene>
    <name evidence="6" type="ORF">HMPREF9241_01589</name>
</gene>
<dbReference type="PIRSF" id="PIRSF004848">
    <property type="entry name" value="YBL036c_PLPDEIII"/>
    <property type="match status" value="1"/>
</dbReference>
<dbReference type="InterPro" id="IPR029066">
    <property type="entry name" value="PLP-binding_barrel"/>
</dbReference>
<evidence type="ECO:0000256" key="1">
    <source>
        <dbReference type="ARBA" id="ARBA00022898"/>
    </source>
</evidence>
<evidence type="ECO:0000256" key="3">
    <source>
        <dbReference type="PIRSR" id="PIRSR004848-1"/>
    </source>
</evidence>
<sequence length="260" mass="28156">MGALFESQLFRASQGLFRGYEAGLPYDSPMNIQAGIQHALERIEATRTQYGASQKVALELAVKTRSAEECAQAARLLKDLGQPILLGHNRVQEARDTVDAIRSVEGSHVHLIGPLQSNKINQALACVDLIESLDSVALAAKIDQRLSTSLPVFIEVNVSGEDTKHGCQPADVDSVVEAVVRSEHLKLSGFMTVGLNSPVEADVRSAYALLRKIRDRIRVSYAMSKLELSMGMSNDLHWAIAEGATIVRVGTAVFGARHLG</sequence>
<comment type="similarity">
    <text evidence="2 4">Belongs to the pyridoxal phosphate-binding protein YggS/PROSC family.</text>
</comment>
<dbReference type="AlphaFoldDB" id="K0Z0P4"/>
<comment type="cofactor">
    <cofactor evidence="3">
        <name>pyridoxal 5'-phosphate</name>
        <dbReference type="ChEBI" id="CHEBI:597326"/>
    </cofactor>
</comment>
<evidence type="ECO:0000259" key="5">
    <source>
        <dbReference type="Pfam" id="PF01168"/>
    </source>
</evidence>
<dbReference type="HOGENOM" id="CLU_059988_1_0_11"/>
<dbReference type="EMBL" id="AGWQ01000008">
    <property type="protein sequence ID" value="EJZ85589.1"/>
    <property type="molecule type" value="Genomic_DNA"/>
</dbReference>
<organism evidence="6 7">
    <name type="scientific">Schaalia turicensis ACS-279-V-Col4</name>
    <dbReference type="NCBI Taxonomy" id="883077"/>
    <lineage>
        <taxon>Bacteria</taxon>
        <taxon>Bacillati</taxon>
        <taxon>Actinomycetota</taxon>
        <taxon>Actinomycetes</taxon>
        <taxon>Actinomycetales</taxon>
        <taxon>Actinomycetaceae</taxon>
        <taxon>Schaalia</taxon>
    </lineage>
</organism>
<dbReference type="PATRIC" id="fig|883077.3.peg.1607"/>
<dbReference type="GO" id="GO:0030170">
    <property type="term" value="F:pyridoxal phosphate binding"/>
    <property type="evidence" value="ECO:0007669"/>
    <property type="project" value="UniProtKB-UniRule"/>
</dbReference>
<dbReference type="NCBIfam" id="TIGR00044">
    <property type="entry name" value="YggS family pyridoxal phosphate-dependent enzyme"/>
    <property type="match status" value="1"/>
</dbReference>
<reference evidence="6 7" key="1">
    <citation type="submission" date="2012-07" db="EMBL/GenBank/DDBJ databases">
        <title>The Genome Sequence of Actinomyces turicensis ACS-279-V-COL4.</title>
        <authorList>
            <consortium name="The Broad Institute Genome Sequencing Platform"/>
            <person name="Earl A."/>
            <person name="Ward D."/>
            <person name="Feldgarden M."/>
            <person name="Gevers D."/>
            <person name="Saerens B."/>
            <person name="Vaneechoutte M."/>
            <person name="Walker B."/>
            <person name="Young S.K."/>
            <person name="Zeng Q."/>
            <person name="Gargeya S."/>
            <person name="Fitzgerald M."/>
            <person name="Haas B."/>
            <person name="Abouelleil A."/>
            <person name="Alvarado L."/>
            <person name="Arachchi H.M."/>
            <person name="Berlin A."/>
            <person name="Chapman S.B."/>
            <person name="Goldberg J."/>
            <person name="Griggs A."/>
            <person name="Gujja S."/>
            <person name="Hansen M."/>
            <person name="Howarth C."/>
            <person name="Imamovic A."/>
            <person name="Larimer J."/>
            <person name="McCowen C."/>
            <person name="Montmayeur A."/>
            <person name="Murphy C."/>
            <person name="Neiman D."/>
            <person name="Pearson M."/>
            <person name="Priest M."/>
            <person name="Roberts A."/>
            <person name="Saif S."/>
            <person name="Shea T."/>
            <person name="Sisk P."/>
            <person name="Sykes S."/>
            <person name="Wortman J."/>
            <person name="Nusbaum C."/>
            <person name="Birren B."/>
        </authorList>
    </citation>
    <scope>NUCLEOTIDE SEQUENCE [LARGE SCALE GENOMIC DNA]</scope>
    <source>
        <strain evidence="6 7">ACS-279-V-Col4</strain>
    </source>
</reference>
<dbReference type="HAMAP" id="MF_02087">
    <property type="entry name" value="PLP_homeostasis"/>
    <property type="match status" value="1"/>
</dbReference>
<keyword evidence="7" id="KW-1185">Reference proteome</keyword>
<dbReference type="Gene3D" id="3.20.20.10">
    <property type="entry name" value="Alanine racemase"/>
    <property type="match status" value="1"/>
</dbReference>
<keyword evidence="1 2" id="KW-0663">Pyridoxal phosphate</keyword>
<dbReference type="PANTHER" id="PTHR10146:SF14">
    <property type="entry name" value="PYRIDOXAL PHOSPHATE HOMEOSTASIS PROTEIN"/>
    <property type="match status" value="1"/>
</dbReference>
<accession>K0Z0P4</accession>
<evidence type="ECO:0000256" key="2">
    <source>
        <dbReference type="HAMAP-Rule" id="MF_02087"/>
    </source>
</evidence>
<dbReference type="InterPro" id="IPR011078">
    <property type="entry name" value="PyrdxlP_homeostasis"/>
</dbReference>
<proteinExistence type="inferred from homology"/>
<protein>
    <recommendedName>
        <fullName evidence="2">Pyridoxal phosphate homeostasis protein</fullName>
        <shortName evidence="2">PLP homeostasis protein</shortName>
    </recommendedName>
</protein>
<comment type="function">
    <text evidence="2">Pyridoxal 5'-phosphate (PLP)-binding protein, which is involved in PLP homeostasis.</text>
</comment>
<dbReference type="PANTHER" id="PTHR10146">
    <property type="entry name" value="PROLINE SYNTHETASE CO-TRANSCRIBED BACTERIAL HOMOLOG PROTEIN"/>
    <property type="match status" value="1"/>
</dbReference>
<dbReference type="Pfam" id="PF01168">
    <property type="entry name" value="Ala_racemase_N"/>
    <property type="match status" value="1"/>
</dbReference>
<dbReference type="CDD" id="cd00635">
    <property type="entry name" value="PLPDE_III_YBL036c_like"/>
    <property type="match status" value="1"/>
</dbReference>